<proteinExistence type="predicted"/>
<dbReference type="KEGG" id="mac:MA_3913"/>
<accession>Q8TJ75</accession>
<sequence>MKLPRVGAHSDVNVPAAQLQLMIVFFQHSLDLKKSELNILQVMEHEIACSDIDRIVLKRQGISAACSEPTFGTPRTSAFIRVVFCKFHCKASETAAEIKDVFSFYVWK</sequence>
<gene>
    <name evidence="1" type="ordered locus">MA_3913</name>
</gene>
<dbReference type="EnsemblBacteria" id="AAM07264">
    <property type="protein sequence ID" value="AAM07264"/>
    <property type="gene ID" value="MA_3913"/>
</dbReference>
<evidence type="ECO:0000313" key="1">
    <source>
        <dbReference type="EMBL" id="AAM07264.1"/>
    </source>
</evidence>
<organism evidence="1 2">
    <name type="scientific">Methanosarcina acetivorans (strain ATCC 35395 / DSM 2834 / JCM 12185 / C2A)</name>
    <dbReference type="NCBI Taxonomy" id="188937"/>
    <lineage>
        <taxon>Archaea</taxon>
        <taxon>Methanobacteriati</taxon>
        <taxon>Methanobacteriota</taxon>
        <taxon>Stenosarchaea group</taxon>
        <taxon>Methanomicrobia</taxon>
        <taxon>Methanosarcinales</taxon>
        <taxon>Methanosarcinaceae</taxon>
        <taxon>Methanosarcina</taxon>
    </lineage>
</organism>
<dbReference type="HOGENOM" id="CLU_2191005_0_0_2"/>
<dbReference type="InParanoid" id="Q8TJ75"/>
<dbReference type="AlphaFoldDB" id="Q8TJ75"/>
<name>Q8TJ75_METAC</name>
<reference evidence="1 2" key="1">
    <citation type="journal article" date="2002" name="Genome Res.">
        <title>The genome of Methanosarcina acetivorans reveals extensive metabolic and physiological diversity.</title>
        <authorList>
            <person name="Galagan J.E."/>
            <person name="Nusbaum C."/>
            <person name="Roy A."/>
            <person name="Endrizzi M.G."/>
            <person name="Macdonald P."/>
            <person name="FitzHugh W."/>
            <person name="Calvo S."/>
            <person name="Engels R."/>
            <person name="Smirnov S."/>
            <person name="Atnoor D."/>
            <person name="Brown A."/>
            <person name="Allen N."/>
            <person name="Naylor J."/>
            <person name="Stange-Thomann N."/>
            <person name="DeArellano K."/>
            <person name="Johnson R."/>
            <person name="Linton L."/>
            <person name="McEwan P."/>
            <person name="McKernan K."/>
            <person name="Talamas J."/>
            <person name="Tirrell A."/>
            <person name="Ye W."/>
            <person name="Zimmer A."/>
            <person name="Barber R.D."/>
            <person name="Cann I."/>
            <person name="Graham D.E."/>
            <person name="Grahame D.A."/>
            <person name="Guss A."/>
            <person name="Hedderich R."/>
            <person name="Ingram-Smith C."/>
            <person name="Kuettner C.H."/>
            <person name="Krzycki J.A."/>
            <person name="Leigh J.A."/>
            <person name="Li W."/>
            <person name="Liu J."/>
            <person name="Mukhopadhyay B."/>
            <person name="Reeve J.N."/>
            <person name="Smith K."/>
            <person name="Springer T.A."/>
            <person name="Umayam L.A."/>
            <person name="White O."/>
            <person name="White R.H."/>
            <person name="de Macario E.C."/>
            <person name="Ferry J.G."/>
            <person name="Jarrell K.F."/>
            <person name="Jing H."/>
            <person name="Macario A.J.L."/>
            <person name="Paulsen I."/>
            <person name="Pritchett M."/>
            <person name="Sowers K.R."/>
            <person name="Swanson R.V."/>
            <person name="Zinder S.H."/>
            <person name="Lander E."/>
            <person name="Metcalf W.W."/>
            <person name="Birren B."/>
        </authorList>
    </citation>
    <scope>NUCLEOTIDE SEQUENCE [LARGE SCALE GENOMIC DNA]</scope>
    <source>
        <strain evidence="2">ATCC 35395 / DSM 2834 / JCM 12185 / C2A</strain>
    </source>
</reference>
<dbReference type="Proteomes" id="UP000002487">
    <property type="component" value="Chromosome"/>
</dbReference>
<protein>
    <submittedName>
        <fullName evidence="1">Uncharacterized protein</fullName>
    </submittedName>
</protein>
<dbReference type="EMBL" id="AE010299">
    <property type="protein sequence ID" value="AAM07264.1"/>
    <property type="molecule type" value="Genomic_DNA"/>
</dbReference>
<keyword evidence="2" id="KW-1185">Reference proteome</keyword>
<evidence type="ECO:0000313" key="2">
    <source>
        <dbReference type="Proteomes" id="UP000002487"/>
    </source>
</evidence>